<dbReference type="Proteomes" id="UP001216057">
    <property type="component" value="Unassembled WGS sequence"/>
</dbReference>
<dbReference type="PROSITE" id="PS51257">
    <property type="entry name" value="PROKAR_LIPOPROTEIN"/>
    <property type="match status" value="1"/>
</dbReference>
<gene>
    <name evidence="2" type="ORF">P7M32_02265</name>
</gene>
<proteinExistence type="predicted"/>
<evidence type="ECO:0000313" key="3">
    <source>
        <dbReference type="Proteomes" id="UP001216057"/>
    </source>
</evidence>
<keyword evidence="3" id="KW-1185">Reference proteome</keyword>
<dbReference type="EMBL" id="JARQTX010000003">
    <property type="protein sequence ID" value="MDG2945258.1"/>
    <property type="molecule type" value="Genomic_DNA"/>
</dbReference>
<name>A0ABT6ERR6_9PAST</name>
<reference evidence="2 3" key="1">
    <citation type="submission" date="2023-03" db="EMBL/GenBank/DDBJ databases">
        <title>Classification of Bisgaard taxon 6 and taxon 10 as Exercitatus varius gen. nov., spec. nov.</title>
        <authorList>
            <person name="Christensen H."/>
        </authorList>
    </citation>
    <scope>NUCLEOTIDE SEQUENCE [LARGE SCALE GENOMIC DNA]</scope>
    <source>
        <strain evidence="2 3">23350_01</strain>
    </source>
</reference>
<dbReference type="Pfam" id="PF16747">
    <property type="entry name" value="Adhesin_E"/>
    <property type="match status" value="1"/>
</dbReference>
<evidence type="ECO:0000259" key="1">
    <source>
        <dbReference type="Pfam" id="PF16747"/>
    </source>
</evidence>
<dbReference type="Gene3D" id="2.40.128.710">
    <property type="entry name" value="Surface-adhesin protein E"/>
    <property type="match status" value="1"/>
</dbReference>
<sequence>MKKFIPVILAILLSACTSVEQTKRPPVALSPPEETAPEFFRMSPALHYYVDMSSILAEPEQKHIVHFDTVINLNKGGYLFPDPTVFVRSIRQSKVLNCQNHQLKQLKTNYYSEFWGAGQHTPAKKQREYIIKLRPGSSLYTLSEVICVNVMR</sequence>
<organism evidence="2 3">
    <name type="scientific">Exercitatus varius</name>
    <dbReference type="NCBI Taxonomy" id="67857"/>
    <lineage>
        <taxon>Bacteria</taxon>
        <taxon>Pseudomonadati</taxon>
        <taxon>Pseudomonadota</taxon>
        <taxon>Gammaproteobacteria</taxon>
        <taxon>Pasteurellales</taxon>
        <taxon>Pasteurellaceae</taxon>
        <taxon>Exercitatus</taxon>
    </lineage>
</organism>
<feature type="domain" description="Surface-adhesin protein E-like" evidence="1">
    <location>
        <begin position="47"/>
        <end position="147"/>
    </location>
</feature>
<evidence type="ECO:0000313" key="2">
    <source>
        <dbReference type="EMBL" id="MDG2945258.1"/>
    </source>
</evidence>
<dbReference type="InterPro" id="IPR043088">
    <property type="entry name" value="Adhesin_E"/>
</dbReference>
<comment type="caution">
    <text evidence="2">The sequence shown here is derived from an EMBL/GenBank/DDBJ whole genome shotgun (WGS) entry which is preliminary data.</text>
</comment>
<protein>
    <submittedName>
        <fullName evidence="2">Surface-adhesin E family protein</fullName>
    </submittedName>
</protein>
<accession>A0ABT6ERR6</accession>
<dbReference type="RefSeq" id="WP_202936150.1">
    <property type="nucleotide sequence ID" value="NZ_JARQTS010000003.1"/>
</dbReference>
<dbReference type="InterPro" id="IPR031939">
    <property type="entry name" value="Adhesin_E-like"/>
</dbReference>